<gene>
    <name evidence="3" type="ORF">GCM10022267_17020</name>
</gene>
<dbReference type="Proteomes" id="UP001500711">
    <property type="component" value="Unassembled WGS sequence"/>
</dbReference>
<name>A0ABP7AEX6_9PSEU</name>
<reference evidence="4" key="1">
    <citation type="journal article" date="2019" name="Int. J. Syst. Evol. Microbiol.">
        <title>The Global Catalogue of Microorganisms (GCM) 10K type strain sequencing project: providing services to taxonomists for standard genome sequencing and annotation.</title>
        <authorList>
            <consortium name="The Broad Institute Genomics Platform"/>
            <consortium name="The Broad Institute Genome Sequencing Center for Infectious Disease"/>
            <person name="Wu L."/>
            <person name="Ma J."/>
        </authorList>
    </citation>
    <scope>NUCLEOTIDE SEQUENCE [LARGE SCALE GENOMIC DNA]</scope>
    <source>
        <strain evidence="4">JCM 17494</strain>
    </source>
</reference>
<keyword evidence="2" id="KW-1133">Transmembrane helix</keyword>
<evidence type="ECO:0000313" key="3">
    <source>
        <dbReference type="EMBL" id="GAA3630825.1"/>
    </source>
</evidence>
<feature type="region of interest" description="Disordered" evidence="1">
    <location>
        <begin position="14"/>
        <end position="55"/>
    </location>
</feature>
<evidence type="ECO:0000256" key="1">
    <source>
        <dbReference type="SAM" id="MobiDB-lite"/>
    </source>
</evidence>
<keyword evidence="4" id="KW-1185">Reference proteome</keyword>
<keyword evidence="2" id="KW-0812">Transmembrane</keyword>
<keyword evidence="2" id="KW-0472">Membrane</keyword>
<feature type="compositionally biased region" description="Polar residues" evidence="1">
    <location>
        <begin position="14"/>
        <end position="38"/>
    </location>
</feature>
<evidence type="ECO:0000256" key="2">
    <source>
        <dbReference type="SAM" id="Phobius"/>
    </source>
</evidence>
<comment type="caution">
    <text evidence="3">The sequence shown here is derived from an EMBL/GenBank/DDBJ whole genome shotgun (WGS) entry which is preliminary data.</text>
</comment>
<dbReference type="EMBL" id="BAABBE010000004">
    <property type="protein sequence ID" value="GAA3630825.1"/>
    <property type="molecule type" value="Genomic_DNA"/>
</dbReference>
<evidence type="ECO:0000313" key="4">
    <source>
        <dbReference type="Proteomes" id="UP001500711"/>
    </source>
</evidence>
<sequence>MVIFAWKATISRCPTTDNASSHGATESTRASTARSFTPKTLPEATSGGTRASSERERSLEGVLLIMSVDLVVAAVAALAMLGVAFGVFAAAARTKGNV</sequence>
<accession>A0ABP7AEX6</accession>
<organism evidence="3 4">
    <name type="scientific">Lentzea roselyniae</name>
    <dbReference type="NCBI Taxonomy" id="531940"/>
    <lineage>
        <taxon>Bacteria</taxon>
        <taxon>Bacillati</taxon>
        <taxon>Actinomycetota</taxon>
        <taxon>Actinomycetes</taxon>
        <taxon>Pseudonocardiales</taxon>
        <taxon>Pseudonocardiaceae</taxon>
        <taxon>Lentzea</taxon>
    </lineage>
</organism>
<feature type="transmembrane region" description="Helical" evidence="2">
    <location>
        <begin position="62"/>
        <end position="92"/>
    </location>
</feature>
<proteinExistence type="predicted"/>
<protein>
    <submittedName>
        <fullName evidence="3">Uncharacterized protein</fullName>
    </submittedName>
</protein>